<reference evidence="3" key="1">
    <citation type="submission" date="2022-07" db="EMBL/GenBank/DDBJ databases">
        <title>Chromosome-level genome of Muraenolepis orangiensis.</title>
        <authorList>
            <person name="Kim J."/>
        </authorList>
    </citation>
    <scope>NUCLEOTIDE SEQUENCE</scope>
    <source>
        <strain evidence="3">KU_S4_2022</strain>
        <tissue evidence="3">Muscle</tissue>
    </source>
</reference>
<feature type="non-terminal residue" evidence="3">
    <location>
        <position position="1"/>
    </location>
</feature>
<dbReference type="Proteomes" id="UP001148018">
    <property type="component" value="Unassembled WGS sequence"/>
</dbReference>
<keyword evidence="1" id="KW-0175">Coiled coil</keyword>
<dbReference type="EMBL" id="JANIIK010000044">
    <property type="protein sequence ID" value="KAJ3604423.1"/>
    <property type="molecule type" value="Genomic_DNA"/>
</dbReference>
<comment type="caution">
    <text evidence="3">The sequence shown here is derived from an EMBL/GenBank/DDBJ whole genome shotgun (WGS) entry which is preliminary data.</text>
</comment>
<feature type="compositionally biased region" description="Acidic residues" evidence="2">
    <location>
        <begin position="152"/>
        <end position="170"/>
    </location>
</feature>
<proteinExistence type="predicted"/>
<organism evidence="3 4">
    <name type="scientific">Muraenolepis orangiensis</name>
    <name type="common">Patagonian moray cod</name>
    <dbReference type="NCBI Taxonomy" id="630683"/>
    <lineage>
        <taxon>Eukaryota</taxon>
        <taxon>Metazoa</taxon>
        <taxon>Chordata</taxon>
        <taxon>Craniata</taxon>
        <taxon>Vertebrata</taxon>
        <taxon>Euteleostomi</taxon>
        <taxon>Actinopterygii</taxon>
        <taxon>Neopterygii</taxon>
        <taxon>Teleostei</taxon>
        <taxon>Neoteleostei</taxon>
        <taxon>Acanthomorphata</taxon>
        <taxon>Zeiogadaria</taxon>
        <taxon>Gadariae</taxon>
        <taxon>Gadiformes</taxon>
        <taxon>Muraenolepidoidei</taxon>
        <taxon>Muraenolepididae</taxon>
        <taxon>Muraenolepis</taxon>
    </lineage>
</organism>
<evidence type="ECO:0000256" key="2">
    <source>
        <dbReference type="SAM" id="MobiDB-lite"/>
    </source>
</evidence>
<name>A0A9Q0IND9_9TELE</name>
<evidence type="ECO:0008006" key="5">
    <source>
        <dbReference type="Google" id="ProtNLM"/>
    </source>
</evidence>
<dbReference type="OrthoDB" id="8948422at2759"/>
<feature type="compositionally biased region" description="Polar residues" evidence="2">
    <location>
        <begin position="40"/>
        <end position="50"/>
    </location>
</feature>
<feature type="coiled-coil region" evidence="1">
    <location>
        <begin position="55"/>
        <end position="82"/>
    </location>
</feature>
<feature type="compositionally biased region" description="Polar residues" evidence="2">
    <location>
        <begin position="206"/>
        <end position="215"/>
    </location>
</feature>
<evidence type="ECO:0000256" key="1">
    <source>
        <dbReference type="SAM" id="Coils"/>
    </source>
</evidence>
<keyword evidence="4" id="KW-1185">Reference proteome</keyword>
<feature type="region of interest" description="Disordered" evidence="2">
    <location>
        <begin position="24"/>
        <end position="52"/>
    </location>
</feature>
<sequence length="224" mass="24057">MVENTSISTKSAVQASFSSANNHPLLATPAATPGHLPAPTLQTSHTQHSSGGMKLEAVMENLQRQQAARLALEEKLRLAEKEKSLRSMVESQIHQQALAFRHYQAAVRGAFAAGVGDGGSPAGLSSTERQLALAHMGVHRLDGKPRDGERDPAEEDTGIMEDDEEDEDTESGFGHYPPLHGGLQAATRSPRNLAGPLGPRIPPSSPGASLSQNHEWTYEEQFKQ</sequence>
<protein>
    <recommendedName>
        <fullName evidence="5">AT-rich interactive domain-containing protein 3A</fullName>
    </recommendedName>
</protein>
<gene>
    <name evidence="3" type="ORF">NHX12_029164</name>
</gene>
<dbReference type="AlphaFoldDB" id="A0A9Q0IND9"/>
<feature type="compositionally biased region" description="Basic and acidic residues" evidence="2">
    <location>
        <begin position="140"/>
        <end position="151"/>
    </location>
</feature>
<feature type="region of interest" description="Disordered" evidence="2">
    <location>
        <begin position="140"/>
        <end position="224"/>
    </location>
</feature>
<accession>A0A9Q0IND9</accession>
<evidence type="ECO:0000313" key="3">
    <source>
        <dbReference type="EMBL" id="KAJ3604423.1"/>
    </source>
</evidence>
<evidence type="ECO:0000313" key="4">
    <source>
        <dbReference type="Proteomes" id="UP001148018"/>
    </source>
</evidence>